<proteinExistence type="predicted"/>
<reference evidence="2" key="1">
    <citation type="journal article" date="2021" name="Proc. Natl. Acad. Sci. U.S.A.">
        <title>A Catalog of Tens of Thousands of Viruses from Human Metagenomes Reveals Hidden Associations with Chronic Diseases.</title>
        <authorList>
            <person name="Tisza M.J."/>
            <person name="Buck C.B."/>
        </authorList>
    </citation>
    <scope>NUCLEOTIDE SEQUENCE</scope>
    <source>
        <strain evidence="2">CtY1522</strain>
    </source>
</reference>
<feature type="region of interest" description="Disordered" evidence="1">
    <location>
        <begin position="138"/>
        <end position="158"/>
    </location>
</feature>
<protein>
    <submittedName>
        <fullName evidence="2">Replisome organizer</fullName>
    </submittedName>
</protein>
<sequence>MPNRIIKESICTSDSVAQMTDFEFRLWIGLITQADDAGRGDARPAIIKGSVFPLRETVTARQVAQALHGLATKGIVSLYEVGGKPYFVLPTWAAHQRIRDCKPKYPEPPLENDIPPQFAADCGELPQTAADCGLNPNPNPNPITLSSTPKAGAEPCDVSAPAASPTVIEFPLNDGTGYGVTQAFADEMAKLYPAVDVMQQLNAMKGWLIGNPSKRKTRTGIKRFITSWLAREQDRGRPAAQRQTYTQPQSKTALASDASYDLEAFERMTLYGAGGDRG</sequence>
<feature type="region of interest" description="Disordered" evidence="1">
    <location>
        <begin position="232"/>
        <end position="252"/>
    </location>
</feature>
<organism evidence="2">
    <name type="scientific">Myoviridae sp. ctY1522</name>
    <dbReference type="NCBI Taxonomy" id="2825124"/>
    <lineage>
        <taxon>Viruses</taxon>
        <taxon>Duplodnaviria</taxon>
        <taxon>Heunggongvirae</taxon>
        <taxon>Uroviricota</taxon>
        <taxon>Caudoviricetes</taxon>
    </lineage>
</organism>
<name>A0A8S5TQX7_9CAUD</name>
<dbReference type="EMBL" id="BK015906">
    <property type="protein sequence ID" value="DAF84584.1"/>
    <property type="molecule type" value="Genomic_DNA"/>
</dbReference>
<evidence type="ECO:0000256" key="1">
    <source>
        <dbReference type="SAM" id="MobiDB-lite"/>
    </source>
</evidence>
<accession>A0A8S5TQX7</accession>
<feature type="compositionally biased region" description="Polar residues" evidence="1">
    <location>
        <begin position="241"/>
        <end position="252"/>
    </location>
</feature>
<evidence type="ECO:0000313" key="2">
    <source>
        <dbReference type="EMBL" id="DAF84584.1"/>
    </source>
</evidence>